<gene>
    <name evidence="10" type="ORF">CAL13_20310</name>
</gene>
<evidence type="ECO:0000256" key="6">
    <source>
        <dbReference type="ARBA" id="ARBA00022989"/>
    </source>
</evidence>
<keyword evidence="3" id="KW-1003">Cell membrane</keyword>
<dbReference type="GO" id="GO:0022857">
    <property type="term" value="F:transmembrane transporter activity"/>
    <property type="evidence" value="ECO:0007669"/>
    <property type="project" value="InterPro"/>
</dbReference>
<evidence type="ECO:0000313" key="10">
    <source>
        <dbReference type="EMBL" id="ARP88294.1"/>
    </source>
</evidence>
<keyword evidence="2" id="KW-0813">Transport</keyword>
<keyword evidence="4 9" id="KW-0812">Transmembrane</keyword>
<feature type="transmembrane region" description="Helical" evidence="9">
    <location>
        <begin position="30"/>
        <end position="52"/>
    </location>
</feature>
<proteinExistence type="inferred from homology"/>
<dbReference type="InterPro" id="IPR052157">
    <property type="entry name" value="BCAA_transport_permease"/>
</dbReference>
<feature type="transmembrane region" description="Helical" evidence="9">
    <location>
        <begin position="119"/>
        <end position="141"/>
    </location>
</feature>
<name>A0A1W6Z533_9BORD</name>
<comment type="subcellular location">
    <subcellularLocation>
        <location evidence="1">Cell membrane</location>
        <topology evidence="1">Multi-pass membrane protein</topology>
    </subcellularLocation>
</comment>
<evidence type="ECO:0000256" key="5">
    <source>
        <dbReference type="ARBA" id="ARBA00022970"/>
    </source>
</evidence>
<dbReference type="CDD" id="cd06582">
    <property type="entry name" value="TM_PBP1_LivH_like"/>
    <property type="match status" value="1"/>
</dbReference>
<evidence type="ECO:0000256" key="7">
    <source>
        <dbReference type="ARBA" id="ARBA00023136"/>
    </source>
</evidence>
<reference evidence="10 11" key="1">
    <citation type="submission" date="2017-05" db="EMBL/GenBank/DDBJ databases">
        <title>Complete and WGS of Bordetella genogroups.</title>
        <authorList>
            <person name="Spilker T."/>
            <person name="LiPuma J."/>
        </authorList>
    </citation>
    <scope>NUCLEOTIDE SEQUENCE [LARGE SCALE GENOMIC DNA]</scope>
    <source>
        <strain evidence="10 11">AU17164</strain>
    </source>
</reference>
<comment type="similarity">
    <text evidence="8">Belongs to the binding-protein-dependent transport system permease family. LivHM subfamily.</text>
</comment>
<dbReference type="AlphaFoldDB" id="A0A1W6Z533"/>
<evidence type="ECO:0000256" key="8">
    <source>
        <dbReference type="ARBA" id="ARBA00037998"/>
    </source>
</evidence>
<dbReference type="PANTHER" id="PTHR11795:SF445">
    <property type="entry name" value="AMINO ACID ABC TRANSPORTER PERMEASE PROTEIN"/>
    <property type="match status" value="1"/>
</dbReference>
<keyword evidence="6 9" id="KW-1133">Transmembrane helix</keyword>
<dbReference type="PANTHER" id="PTHR11795">
    <property type="entry name" value="BRANCHED-CHAIN AMINO ACID TRANSPORT SYSTEM PERMEASE PROTEIN LIVH"/>
    <property type="match status" value="1"/>
</dbReference>
<dbReference type="EMBL" id="CP021109">
    <property type="protein sequence ID" value="ARP88294.1"/>
    <property type="molecule type" value="Genomic_DNA"/>
</dbReference>
<feature type="transmembrane region" description="Helical" evidence="9">
    <location>
        <begin position="247"/>
        <end position="272"/>
    </location>
</feature>
<feature type="transmembrane region" description="Helical" evidence="9">
    <location>
        <begin position="161"/>
        <end position="181"/>
    </location>
</feature>
<dbReference type="GO" id="GO:0005886">
    <property type="term" value="C:plasma membrane"/>
    <property type="evidence" value="ECO:0007669"/>
    <property type="project" value="UniProtKB-SubCell"/>
</dbReference>
<dbReference type="InterPro" id="IPR001851">
    <property type="entry name" value="ABC_transp_permease"/>
</dbReference>
<evidence type="ECO:0000256" key="9">
    <source>
        <dbReference type="SAM" id="Phobius"/>
    </source>
</evidence>
<evidence type="ECO:0000313" key="11">
    <source>
        <dbReference type="Proteomes" id="UP000194139"/>
    </source>
</evidence>
<evidence type="ECO:0000256" key="1">
    <source>
        <dbReference type="ARBA" id="ARBA00004651"/>
    </source>
</evidence>
<organism evidence="10 11">
    <name type="scientific">Bordetella genomosp. 9</name>
    <dbReference type="NCBI Taxonomy" id="1416803"/>
    <lineage>
        <taxon>Bacteria</taxon>
        <taxon>Pseudomonadati</taxon>
        <taxon>Pseudomonadota</taxon>
        <taxon>Betaproteobacteria</taxon>
        <taxon>Burkholderiales</taxon>
        <taxon>Alcaligenaceae</taxon>
        <taxon>Bordetella</taxon>
    </lineage>
</organism>
<protein>
    <recommendedName>
        <fullName evidence="12">Branched-chain amino acid ABC transporter permease</fullName>
    </recommendedName>
</protein>
<keyword evidence="5" id="KW-0029">Amino-acid transport</keyword>
<dbReference type="Pfam" id="PF02653">
    <property type="entry name" value="BPD_transp_2"/>
    <property type="match status" value="1"/>
</dbReference>
<evidence type="ECO:0000256" key="4">
    <source>
        <dbReference type="ARBA" id="ARBA00022692"/>
    </source>
</evidence>
<evidence type="ECO:0000256" key="2">
    <source>
        <dbReference type="ARBA" id="ARBA00022448"/>
    </source>
</evidence>
<evidence type="ECO:0000256" key="3">
    <source>
        <dbReference type="ARBA" id="ARBA00022475"/>
    </source>
</evidence>
<sequence length="311" mass="32472">MARRRARHTRERGARTPRTGGDVIVPFLELFVGGILLGGLYALMACGLNLVFGVMRVINFAHGDLLAVGALTTVSIVAGMHLPYFAALVLVPLLTAALGLAMQWLVIRRIADAPMIMSLLATFALSTIIVNVSILIWGGGYRGLPTVLGGSVALAGMDIPLSRLVSFVVAMAATLGVWWFLQTTRYGKAIRSVSQAPELAVISGISIEQVRNVTFALGAAMAGLAGVLLAPTFASDAQLGARFGIKAFAVIIVGGMGSYPGAMLAALLMGILEVFAGYLYGQVLGAATVFLAMLVVLVVRPRGIFGMGARA</sequence>
<keyword evidence="7 9" id="KW-0472">Membrane</keyword>
<feature type="transmembrane region" description="Helical" evidence="9">
    <location>
        <begin position="84"/>
        <end position="107"/>
    </location>
</feature>
<dbReference type="GO" id="GO:0006865">
    <property type="term" value="P:amino acid transport"/>
    <property type="evidence" value="ECO:0007669"/>
    <property type="project" value="UniProtKB-KW"/>
</dbReference>
<feature type="transmembrane region" description="Helical" evidence="9">
    <location>
        <begin position="278"/>
        <end position="299"/>
    </location>
</feature>
<keyword evidence="11" id="KW-1185">Reference proteome</keyword>
<evidence type="ECO:0008006" key="12">
    <source>
        <dbReference type="Google" id="ProtNLM"/>
    </source>
</evidence>
<accession>A0A1W6Z533</accession>
<dbReference type="Proteomes" id="UP000194139">
    <property type="component" value="Chromosome"/>
</dbReference>